<dbReference type="InterPro" id="IPR005746">
    <property type="entry name" value="Thioredoxin"/>
</dbReference>
<accession>X1PKF7</accession>
<sequence length="105" mass="11389">SILGEDNFQEAVLQSKLPTLVDFWANWCAPCLAAAPILEGLAKEYEGKVNFAKVNVDGNSSLAAKYGIAAIPTMLIFKDGQPVQQIIGLKSKKELKKILDGLLEE</sequence>
<dbReference type="SUPFAM" id="SSF52833">
    <property type="entry name" value="Thioredoxin-like"/>
    <property type="match status" value="1"/>
</dbReference>
<dbReference type="InterPro" id="IPR036249">
    <property type="entry name" value="Thioredoxin-like_sf"/>
</dbReference>
<dbReference type="PROSITE" id="PS51352">
    <property type="entry name" value="THIOREDOXIN_2"/>
    <property type="match status" value="1"/>
</dbReference>
<dbReference type="InterPro" id="IPR013766">
    <property type="entry name" value="Thioredoxin_domain"/>
</dbReference>
<dbReference type="GO" id="GO:0015035">
    <property type="term" value="F:protein-disulfide reductase activity"/>
    <property type="evidence" value="ECO:0007669"/>
    <property type="project" value="InterPro"/>
</dbReference>
<evidence type="ECO:0000256" key="2">
    <source>
        <dbReference type="ARBA" id="ARBA00022982"/>
    </source>
</evidence>
<dbReference type="PANTHER" id="PTHR45663">
    <property type="entry name" value="GEO12009P1"/>
    <property type="match status" value="1"/>
</dbReference>
<dbReference type="AlphaFoldDB" id="X1PKF7"/>
<dbReference type="GO" id="GO:0045454">
    <property type="term" value="P:cell redox homeostasis"/>
    <property type="evidence" value="ECO:0007669"/>
    <property type="project" value="TreeGrafter"/>
</dbReference>
<keyword evidence="2" id="KW-0249">Electron transport</keyword>
<dbReference type="NCBIfam" id="TIGR01068">
    <property type="entry name" value="thioredoxin"/>
    <property type="match status" value="1"/>
</dbReference>
<dbReference type="FunFam" id="3.40.30.10:FF:000001">
    <property type="entry name" value="Thioredoxin"/>
    <property type="match status" value="1"/>
</dbReference>
<evidence type="ECO:0000313" key="6">
    <source>
        <dbReference type="EMBL" id="GAI56772.1"/>
    </source>
</evidence>
<dbReference type="PANTHER" id="PTHR45663:SF11">
    <property type="entry name" value="GEO12009P1"/>
    <property type="match status" value="1"/>
</dbReference>
<evidence type="ECO:0000256" key="1">
    <source>
        <dbReference type="ARBA" id="ARBA00022448"/>
    </source>
</evidence>
<organism evidence="6">
    <name type="scientific">marine sediment metagenome</name>
    <dbReference type="NCBI Taxonomy" id="412755"/>
    <lineage>
        <taxon>unclassified sequences</taxon>
        <taxon>metagenomes</taxon>
        <taxon>ecological metagenomes</taxon>
    </lineage>
</organism>
<evidence type="ECO:0000256" key="3">
    <source>
        <dbReference type="ARBA" id="ARBA00023157"/>
    </source>
</evidence>
<dbReference type="Gene3D" id="3.40.30.10">
    <property type="entry name" value="Glutaredoxin"/>
    <property type="match status" value="1"/>
</dbReference>
<dbReference type="Pfam" id="PF00085">
    <property type="entry name" value="Thioredoxin"/>
    <property type="match status" value="1"/>
</dbReference>
<comment type="caution">
    <text evidence="6">The sequence shown here is derived from an EMBL/GenBank/DDBJ whole genome shotgun (WGS) entry which is preliminary data.</text>
</comment>
<dbReference type="EMBL" id="BARV01039396">
    <property type="protein sequence ID" value="GAI56772.1"/>
    <property type="molecule type" value="Genomic_DNA"/>
</dbReference>
<keyword evidence="3" id="KW-1015">Disulfide bond</keyword>
<dbReference type="CDD" id="cd02947">
    <property type="entry name" value="TRX_family"/>
    <property type="match status" value="1"/>
</dbReference>
<reference evidence="6" key="1">
    <citation type="journal article" date="2014" name="Front. Microbiol.">
        <title>High frequency of phylogenetically diverse reductive dehalogenase-homologous genes in deep subseafloor sedimentary metagenomes.</title>
        <authorList>
            <person name="Kawai M."/>
            <person name="Futagami T."/>
            <person name="Toyoda A."/>
            <person name="Takaki Y."/>
            <person name="Nishi S."/>
            <person name="Hori S."/>
            <person name="Arai W."/>
            <person name="Tsubouchi T."/>
            <person name="Morono Y."/>
            <person name="Uchiyama I."/>
            <person name="Ito T."/>
            <person name="Fujiyama A."/>
            <person name="Inagaki F."/>
            <person name="Takami H."/>
        </authorList>
    </citation>
    <scope>NUCLEOTIDE SEQUENCE</scope>
    <source>
        <strain evidence="6">Expedition CK06-06</strain>
    </source>
</reference>
<proteinExistence type="predicted"/>
<feature type="domain" description="Thioredoxin" evidence="5">
    <location>
        <begin position="1"/>
        <end position="104"/>
    </location>
</feature>
<protein>
    <recommendedName>
        <fullName evidence="5">Thioredoxin domain-containing protein</fullName>
    </recommendedName>
</protein>
<evidence type="ECO:0000256" key="4">
    <source>
        <dbReference type="ARBA" id="ARBA00023284"/>
    </source>
</evidence>
<feature type="non-terminal residue" evidence="6">
    <location>
        <position position="1"/>
    </location>
</feature>
<dbReference type="PIRSF" id="PIRSF000077">
    <property type="entry name" value="Thioredoxin"/>
    <property type="match status" value="1"/>
</dbReference>
<dbReference type="PRINTS" id="PR00421">
    <property type="entry name" value="THIOREDOXIN"/>
</dbReference>
<keyword evidence="1" id="KW-0813">Transport</keyword>
<evidence type="ECO:0000259" key="5">
    <source>
        <dbReference type="PROSITE" id="PS51352"/>
    </source>
</evidence>
<name>X1PKF7_9ZZZZ</name>
<dbReference type="GO" id="GO:0005829">
    <property type="term" value="C:cytosol"/>
    <property type="evidence" value="ECO:0007669"/>
    <property type="project" value="TreeGrafter"/>
</dbReference>
<keyword evidence="4" id="KW-0676">Redox-active center</keyword>
<gene>
    <name evidence="6" type="ORF">S06H3_60398</name>
</gene>